<dbReference type="Proteomes" id="UP001341840">
    <property type="component" value="Unassembled WGS sequence"/>
</dbReference>
<comment type="caution">
    <text evidence="4">The sequence shown here is derived from an EMBL/GenBank/DDBJ whole genome shotgun (WGS) entry which is preliminary data.</text>
</comment>
<dbReference type="InterPro" id="IPR000504">
    <property type="entry name" value="RRM_dom"/>
</dbReference>
<accession>A0ABU6X8N9</accession>
<evidence type="ECO:0000313" key="4">
    <source>
        <dbReference type="EMBL" id="MED6193070.1"/>
    </source>
</evidence>
<sequence length="344" mass="39495">MLHHEAGGGTQRLRLLEACATSKLPVAQLVASYSATASWKQEPSCFSLPEPYLCPKLALSTFQFQKQETYHVWYYSSFVMTYEFHCGISAFEAGYLQRIMKVDVSFSAAPIASLESESLISQLLVKDSSTRLSPWVKKNAIPWPLVARPEANPPPFMEEAVQRDTPQETRGGRGKWIEDETFSIFVDNLPKDSTKAWLWSAFGRTGKIVDVYLSEKVRKSNLLKFAFIRYRSRMEAIRTTEHLNGWIVWGYELKLYESRYSRSCRDSLKLEHVNEERNQERKTSNHTNNTQPVKTGTTKTYCEALKGFQREEEDRNGCDNNGVQTLGNSKIYLTEHSEAREMLK</sequence>
<dbReference type="InterPro" id="IPR012677">
    <property type="entry name" value="Nucleotide-bd_a/b_plait_sf"/>
</dbReference>
<dbReference type="PROSITE" id="PS50102">
    <property type="entry name" value="RRM"/>
    <property type="match status" value="1"/>
</dbReference>
<evidence type="ECO:0000313" key="5">
    <source>
        <dbReference type="Proteomes" id="UP001341840"/>
    </source>
</evidence>
<dbReference type="EMBL" id="JASCZI010211491">
    <property type="protein sequence ID" value="MED6193070.1"/>
    <property type="molecule type" value="Genomic_DNA"/>
</dbReference>
<proteinExistence type="predicted"/>
<evidence type="ECO:0000259" key="3">
    <source>
        <dbReference type="PROSITE" id="PS50102"/>
    </source>
</evidence>
<dbReference type="SMART" id="SM00360">
    <property type="entry name" value="RRM"/>
    <property type="match status" value="1"/>
</dbReference>
<dbReference type="SUPFAM" id="SSF54928">
    <property type="entry name" value="RNA-binding domain, RBD"/>
    <property type="match status" value="1"/>
</dbReference>
<feature type="region of interest" description="Disordered" evidence="2">
    <location>
        <begin position="275"/>
        <end position="296"/>
    </location>
</feature>
<organism evidence="4 5">
    <name type="scientific">Stylosanthes scabra</name>
    <dbReference type="NCBI Taxonomy" id="79078"/>
    <lineage>
        <taxon>Eukaryota</taxon>
        <taxon>Viridiplantae</taxon>
        <taxon>Streptophyta</taxon>
        <taxon>Embryophyta</taxon>
        <taxon>Tracheophyta</taxon>
        <taxon>Spermatophyta</taxon>
        <taxon>Magnoliopsida</taxon>
        <taxon>eudicotyledons</taxon>
        <taxon>Gunneridae</taxon>
        <taxon>Pentapetalae</taxon>
        <taxon>rosids</taxon>
        <taxon>fabids</taxon>
        <taxon>Fabales</taxon>
        <taxon>Fabaceae</taxon>
        <taxon>Papilionoideae</taxon>
        <taxon>50 kb inversion clade</taxon>
        <taxon>dalbergioids sensu lato</taxon>
        <taxon>Dalbergieae</taxon>
        <taxon>Pterocarpus clade</taxon>
        <taxon>Stylosanthes</taxon>
    </lineage>
</organism>
<name>A0ABU6X8N9_9FABA</name>
<keyword evidence="1" id="KW-0694">RNA-binding</keyword>
<evidence type="ECO:0000256" key="1">
    <source>
        <dbReference type="PROSITE-ProRule" id="PRU00176"/>
    </source>
</evidence>
<dbReference type="CDD" id="cd00590">
    <property type="entry name" value="RRM_SF"/>
    <property type="match status" value="1"/>
</dbReference>
<gene>
    <name evidence="4" type="ORF">PIB30_015503</name>
</gene>
<dbReference type="Pfam" id="PF00076">
    <property type="entry name" value="RRM_1"/>
    <property type="match status" value="1"/>
</dbReference>
<feature type="compositionally biased region" description="Polar residues" evidence="2">
    <location>
        <begin position="285"/>
        <end position="296"/>
    </location>
</feature>
<reference evidence="4 5" key="1">
    <citation type="journal article" date="2023" name="Plants (Basel)">
        <title>Bridging the Gap: Combining Genomics and Transcriptomics Approaches to Understand Stylosanthes scabra, an Orphan Legume from the Brazilian Caatinga.</title>
        <authorList>
            <person name="Ferreira-Neto J.R.C."/>
            <person name="da Silva M.D."/>
            <person name="Binneck E."/>
            <person name="de Melo N.F."/>
            <person name="da Silva R.H."/>
            <person name="de Melo A.L.T.M."/>
            <person name="Pandolfi V."/>
            <person name="Bustamante F.O."/>
            <person name="Brasileiro-Vidal A.C."/>
            <person name="Benko-Iseppon A.M."/>
        </authorList>
    </citation>
    <scope>NUCLEOTIDE SEQUENCE [LARGE SCALE GENOMIC DNA]</scope>
    <source>
        <tissue evidence="4">Leaves</tissue>
    </source>
</reference>
<protein>
    <recommendedName>
        <fullName evidence="3">RRM domain-containing protein</fullName>
    </recommendedName>
</protein>
<dbReference type="Gene3D" id="3.30.70.330">
    <property type="match status" value="1"/>
</dbReference>
<evidence type="ECO:0000256" key="2">
    <source>
        <dbReference type="SAM" id="MobiDB-lite"/>
    </source>
</evidence>
<dbReference type="InterPro" id="IPR035979">
    <property type="entry name" value="RBD_domain_sf"/>
</dbReference>
<feature type="domain" description="RRM" evidence="3">
    <location>
        <begin position="182"/>
        <end position="260"/>
    </location>
</feature>
<keyword evidence="5" id="KW-1185">Reference proteome</keyword>